<gene>
    <name evidence="2" type="ORF">PANT1444_LOCUS7825</name>
</gene>
<name>A0A7S0HHX0_9EUKA</name>
<accession>A0A7S0HHX0</accession>
<dbReference type="AlphaFoldDB" id="A0A7S0HHX0"/>
<evidence type="ECO:0000313" key="2">
    <source>
        <dbReference type="EMBL" id="CAD8483072.1"/>
    </source>
</evidence>
<protein>
    <submittedName>
        <fullName evidence="2">Uncharacterized protein</fullName>
    </submittedName>
</protein>
<organism evidence="2">
    <name type="scientific">Phaeocystis antarctica</name>
    <dbReference type="NCBI Taxonomy" id="33657"/>
    <lineage>
        <taxon>Eukaryota</taxon>
        <taxon>Haptista</taxon>
        <taxon>Haptophyta</taxon>
        <taxon>Prymnesiophyceae</taxon>
        <taxon>Phaeocystales</taxon>
        <taxon>Phaeocystaceae</taxon>
        <taxon>Phaeocystis</taxon>
    </lineage>
</organism>
<feature type="signal peptide" evidence="1">
    <location>
        <begin position="1"/>
        <end position="18"/>
    </location>
</feature>
<proteinExistence type="predicted"/>
<evidence type="ECO:0000256" key="1">
    <source>
        <dbReference type="SAM" id="SignalP"/>
    </source>
</evidence>
<keyword evidence="1" id="KW-0732">Signal</keyword>
<dbReference type="EMBL" id="HBEP01013797">
    <property type="protein sequence ID" value="CAD8483072.1"/>
    <property type="molecule type" value="Transcribed_RNA"/>
</dbReference>
<sequence length="120" mass="12527">MRLSPSLHLLGLCTLVAGQTPALYVVLTTDGATCASAGLTPVASASECDAAVAAVNAANGKPGHGAARTGDHSFRPSGCYSGCLSDHTEYYCKYFNTADTSHGTNTSYSRYSAFKRYVFC</sequence>
<reference evidence="2" key="1">
    <citation type="submission" date="2021-01" db="EMBL/GenBank/DDBJ databases">
        <authorList>
            <person name="Corre E."/>
            <person name="Pelletier E."/>
            <person name="Niang G."/>
            <person name="Scheremetjew M."/>
            <person name="Finn R."/>
            <person name="Kale V."/>
            <person name="Holt S."/>
            <person name="Cochrane G."/>
            <person name="Meng A."/>
            <person name="Brown T."/>
            <person name="Cohen L."/>
        </authorList>
    </citation>
    <scope>NUCLEOTIDE SEQUENCE</scope>
    <source>
        <strain evidence="2">CCMP1374</strain>
    </source>
</reference>
<feature type="chain" id="PRO_5031493333" evidence="1">
    <location>
        <begin position="19"/>
        <end position="120"/>
    </location>
</feature>